<keyword evidence="2" id="KW-1185">Reference proteome</keyword>
<feature type="non-terminal residue" evidence="1">
    <location>
        <position position="1"/>
    </location>
</feature>
<dbReference type="AlphaFoldDB" id="A0A392TD98"/>
<proteinExistence type="predicted"/>
<organism evidence="1 2">
    <name type="scientific">Trifolium medium</name>
    <dbReference type="NCBI Taxonomy" id="97028"/>
    <lineage>
        <taxon>Eukaryota</taxon>
        <taxon>Viridiplantae</taxon>
        <taxon>Streptophyta</taxon>
        <taxon>Embryophyta</taxon>
        <taxon>Tracheophyta</taxon>
        <taxon>Spermatophyta</taxon>
        <taxon>Magnoliopsida</taxon>
        <taxon>eudicotyledons</taxon>
        <taxon>Gunneridae</taxon>
        <taxon>Pentapetalae</taxon>
        <taxon>rosids</taxon>
        <taxon>fabids</taxon>
        <taxon>Fabales</taxon>
        <taxon>Fabaceae</taxon>
        <taxon>Papilionoideae</taxon>
        <taxon>50 kb inversion clade</taxon>
        <taxon>NPAAA clade</taxon>
        <taxon>Hologalegina</taxon>
        <taxon>IRL clade</taxon>
        <taxon>Trifolieae</taxon>
        <taxon>Trifolium</taxon>
    </lineage>
</organism>
<evidence type="ECO:0000313" key="1">
    <source>
        <dbReference type="EMBL" id="MCI58882.1"/>
    </source>
</evidence>
<name>A0A392TD98_9FABA</name>
<evidence type="ECO:0000313" key="2">
    <source>
        <dbReference type="Proteomes" id="UP000265520"/>
    </source>
</evidence>
<protein>
    <submittedName>
        <fullName evidence="1">Uncharacterized protein</fullName>
    </submittedName>
</protein>
<dbReference type="Proteomes" id="UP000265520">
    <property type="component" value="Unassembled WGS sequence"/>
</dbReference>
<sequence>LFKDERKDGGPIKKCSVSGGANLAEIHAVMMSEGGNALACTPALKSVY</sequence>
<dbReference type="EMBL" id="LXQA010553344">
    <property type="protein sequence ID" value="MCI58882.1"/>
    <property type="molecule type" value="Genomic_DNA"/>
</dbReference>
<accession>A0A392TD98</accession>
<comment type="caution">
    <text evidence="1">The sequence shown here is derived from an EMBL/GenBank/DDBJ whole genome shotgun (WGS) entry which is preliminary data.</text>
</comment>
<reference evidence="1 2" key="1">
    <citation type="journal article" date="2018" name="Front. Plant Sci.">
        <title>Red Clover (Trifolium pratense) and Zigzag Clover (T. medium) - A Picture of Genomic Similarities and Differences.</title>
        <authorList>
            <person name="Dluhosova J."/>
            <person name="Istvanek J."/>
            <person name="Nedelnik J."/>
            <person name="Repkova J."/>
        </authorList>
    </citation>
    <scope>NUCLEOTIDE SEQUENCE [LARGE SCALE GENOMIC DNA]</scope>
    <source>
        <strain evidence="2">cv. 10/8</strain>
        <tissue evidence="1">Leaf</tissue>
    </source>
</reference>